<dbReference type="InterPro" id="IPR017871">
    <property type="entry name" value="ABC_transporter-like_CS"/>
</dbReference>
<dbReference type="PROSITE" id="PS50893">
    <property type="entry name" value="ABC_TRANSPORTER_2"/>
    <property type="match status" value="1"/>
</dbReference>
<dbReference type="InterPro" id="IPR036640">
    <property type="entry name" value="ABC1_TM_sf"/>
</dbReference>
<dbReference type="Proteomes" id="UP000252174">
    <property type="component" value="Unassembled WGS sequence"/>
</dbReference>
<dbReference type="GO" id="GO:0005524">
    <property type="term" value="F:ATP binding"/>
    <property type="evidence" value="ECO:0007669"/>
    <property type="project" value="UniProtKB-KW"/>
</dbReference>
<feature type="region of interest" description="Disordered" evidence="9">
    <location>
        <begin position="1"/>
        <end position="24"/>
    </location>
</feature>
<keyword evidence="2" id="KW-0813">Transport</keyword>
<dbReference type="InterPro" id="IPR003593">
    <property type="entry name" value="AAA+_ATPase"/>
</dbReference>
<feature type="transmembrane region" description="Helical" evidence="10">
    <location>
        <begin position="287"/>
        <end position="306"/>
    </location>
</feature>
<dbReference type="PANTHER" id="PTHR11384">
    <property type="entry name" value="ATP-BINDING CASSETTE, SUB-FAMILY D MEMBER"/>
    <property type="match status" value="1"/>
</dbReference>
<keyword evidence="3" id="KW-1003">Cell membrane</keyword>
<feature type="domain" description="ABC transmembrane type-1" evidence="12">
    <location>
        <begin position="60"/>
        <end position="344"/>
    </location>
</feature>
<protein>
    <submittedName>
        <fullName evidence="13">Putative ATP-binding cassette transporter</fullName>
    </submittedName>
</protein>
<keyword evidence="14" id="KW-1185">Reference proteome</keyword>
<keyword evidence="6 13" id="KW-0067">ATP-binding</keyword>
<evidence type="ECO:0000313" key="14">
    <source>
        <dbReference type="Proteomes" id="UP000252174"/>
    </source>
</evidence>
<dbReference type="InterPro" id="IPR003439">
    <property type="entry name" value="ABC_transporter-like_ATP-bd"/>
</dbReference>
<accession>A0A369AIT4</accession>
<dbReference type="InterPro" id="IPR027417">
    <property type="entry name" value="P-loop_NTPase"/>
</dbReference>
<proteinExistence type="predicted"/>
<keyword evidence="4 10" id="KW-0812">Transmembrane</keyword>
<dbReference type="PROSITE" id="PS00211">
    <property type="entry name" value="ABC_TRANSPORTER_1"/>
    <property type="match status" value="1"/>
</dbReference>
<evidence type="ECO:0000256" key="7">
    <source>
        <dbReference type="ARBA" id="ARBA00022989"/>
    </source>
</evidence>
<dbReference type="Gene3D" id="3.40.50.300">
    <property type="entry name" value="P-loop containing nucleotide triphosphate hydrolases"/>
    <property type="match status" value="1"/>
</dbReference>
<dbReference type="GO" id="GO:0140359">
    <property type="term" value="F:ABC-type transporter activity"/>
    <property type="evidence" value="ECO:0007669"/>
    <property type="project" value="InterPro"/>
</dbReference>
<dbReference type="SMART" id="SM00382">
    <property type="entry name" value="AAA"/>
    <property type="match status" value="1"/>
</dbReference>
<dbReference type="PROSITE" id="PS50929">
    <property type="entry name" value="ABC_TM1F"/>
    <property type="match status" value="1"/>
</dbReference>
<comment type="subcellular location">
    <subcellularLocation>
        <location evidence="1">Cell membrane</location>
        <topology evidence="1">Multi-pass membrane protein</topology>
    </subcellularLocation>
</comment>
<sequence>MRKDTRENNDGNIDGNGDDRTAPPGADTPGFNLRLWRHFAAIAKPYWRSQERWRAGGLLALLVGLLLVQTACNVLFNQETGEFTSALAAGDSARFWASIRRYTALLVAAVPLYALYYFVRDTLGLRWRRRLTEQFLARYFHRRAYYRLSMAEDIDNPDQRIADDINSFTQQSLYFSMIVLGSVIELIAFAGVLWSISHALVYFLLAYAVVSTWFTGTVFGRQLIALNFRQLQREADFRFSLVRVREHAEPIAFLHGEAREMAMMQRVFQTVYANFQRVLRAQFKLNLFQYAHSFLMALLPTVIIAGDVLSGDLEVGRAIQATGAFTAILSALTVIVEHFEGLSRFSAGVERLHAFSEALDGQTPQGEPAPEPVPQIRTMPGFELALERLTLLTPHRERLLIRELSLSVQPGEGLHIVGASGAGKSSLLRAMAGLWNAGSGEVIRPAGLDMMFLPQQPYLPLGDLRCQLTYPQTGHEVSDEELLQWLERVNLPTLAVRFGSLQARQDWAKVLSVGEQQRLAFARALLAKPRYLLLDEATSALDTGNEAQLYGQLHGLSITPVSVSHHPALLQHHAWVLELTGDGGWTLHEAARYRWSL</sequence>
<evidence type="ECO:0000256" key="9">
    <source>
        <dbReference type="SAM" id="MobiDB-lite"/>
    </source>
</evidence>
<organism evidence="13 14">
    <name type="scientific">Extensimonas vulgaris</name>
    <dbReference type="NCBI Taxonomy" id="1031594"/>
    <lineage>
        <taxon>Bacteria</taxon>
        <taxon>Pseudomonadati</taxon>
        <taxon>Pseudomonadota</taxon>
        <taxon>Betaproteobacteria</taxon>
        <taxon>Burkholderiales</taxon>
        <taxon>Comamonadaceae</taxon>
        <taxon>Extensimonas</taxon>
    </lineage>
</organism>
<feature type="transmembrane region" description="Helical" evidence="10">
    <location>
        <begin position="173"/>
        <end position="194"/>
    </location>
</feature>
<gene>
    <name evidence="13" type="ORF">DFR45_10795</name>
</gene>
<dbReference type="AlphaFoldDB" id="A0A369AIT4"/>
<dbReference type="GO" id="GO:0005886">
    <property type="term" value="C:plasma membrane"/>
    <property type="evidence" value="ECO:0007669"/>
    <property type="project" value="UniProtKB-SubCell"/>
</dbReference>
<dbReference type="PANTHER" id="PTHR11384:SF55">
    <property type="entry name" value="ATP-BINDING CASSETTE TRANSPORTER"/>
    <property type="match status" value="1"/>
</dbReference>
<evidence type="ECO:0000256" key="5">
    <source>
        <dbReference type="ARBA" id="ARBA00022741"/>
    </source>
</evidence>
<dbReference type="OrthoDB" id="9810134at2"/>
<comment type="caution">
    <text evidence="13">The sequence shown here is derived from an EMBL/GenBank/DDBJ whole genome shotgun (WGS) entry which is preliminary data.</text>
</comment>
<dbReference type="InterPro" id="IPR011527">
    <property type="entry name" value="ABC1_TM_dom"/>
</dbReference>
<dbReference type="CDD" id="cd03223">
    <property type="entry name" value="ABCD_peroxisomal_ALDP"/>
    <property type="match status" value="1"/>
</dbReference>
<name>A0A369AIT4_9BURK</name>
<feature type="domain" description="ABC transporter" evidence="11">
    <location>
        <begin position="384"/>
        <end position="597"/>
    </location>
</feature>
<evidence type="ECO:0000256" key="2">
    <source>
        <dbReference type="ARBA" id="ARBA00022448"/>
    </source>
</evidence>
<keyword evidence="5" id="KW-0547">Nucleotide-binding</keyword>
<feature type="transmembrane region" description="Helical" evidence="10">
    <location>
        <begin position="200"/>
        <end position="220"/>
    </location>
</feature>
<evidence type="ECO:0000256" key="6">
    <source>
        <dbReference type="ARBA" id="ARBA00022840"/>
    </source>
</evidence>
<keyword evidence="7 10" id="KW-1133">Transmembrane helix</keyword>
<evidence type="ECO:0000256" key="10">
    <source>
        <dbReference type="SAM" id="Phobius"/>
    </source>
</evidence>
<dbReference type="EMBL" id="QPJU01000007">
    <property type="protein sequence ID" value="RCX09015.1"/>
    <property type="molecule type" value="Genomic_DNA"/>
</dbReference>
<dbReference type="InterPro" id="IPR050835">
    <property type="entry name" value="ABC_transporter_sub-D"/>
</dbReference>
<dbReference type="Pfam" id="PF00005">
    <property type="entry name" value="ABC_tran"/>
    <property type="match status" value="1"/>
</dbReference>
<dbReference type="GO" id="GO:0016887">
    <property type="term" value="F:ATP hydrolysis activity"/>
    <property type="evidence" value="ECO:0007669"/>
    <property type="project" value="InterPro"/>
</dbReference>
<dbReference type="SUPFAM" id="SSF52540">
    <property type="entry name" value="P-loop containing nucleoside triphosphate hydrolases"/>
    <property type="match status" value="1"/>
</dbReference>
<feature type="transmembrane region" description="Helical" evidence="10">
    <location>
        <begin position="102"/>
        <end position="119"/>
    </location>
</feature>
<dbReference type="RefSeq" id="WP_114483785.1">
    <property type="nucleotide sequence ID" value="NZ_QPJU01000007.1"/>
</dbReference>
<dbReference type="SUPFAM" id="SSF90123">
    <property type="entry name" value="ABC transporter transmembrane region"/>
    <property type="match status" value="1"/>
</dbReference>
<evidence type="ECO:0000256" key="3">
    <source>
        <dbReference type="ARBA" id="ARBA00022475"/>
    </source>
</evidence>
<evidence type="ECO:0000256" key="4">
    <source>
        <dbReference type="ARBA" id="ARBA00022692"/>
    </source>
</evidence>
<dbReference type="Pfam" id="PF06472">
    <property type="entry name" value="ABC_membrane_2"/>
    <property type="match status" value="1"/>
</dbReference>
<dbReference type="Gene3D" id="1.20.1560.10">
    <property type="entry name" value="ABC transporter type 1, transmembrane domain"/>
    <property type="match status" value="1"/>
</dbReference>
<evidence type="ECO:0000259" key="11">
    <source>
        <dbReference type="PROSITE" id="PS50893"/>
    </source>
</evidence>
<evidence type="ECO:0000256" key="8">
    <source>
        <dbReference type="ARBA" id="ARBA00023136"/>
    </source>
</evidence>
<feature type="transmembrane region" description="Helical" evidence="10">
    <location>
        <begin position="55"/>
        <end position="76"/>
    </location>
</feature>
<evidence type="ECO:0000256" key="1">
    <source>
        <dbReference type="ARBA" id="ARBA00004651"/>
    </source>
</evidence>
<evidence type="ECO:0000313" key="13">
    <source>
        <dbReference type="EMBL" id="RCX09015.1"/>
    </source>
</evidence>
<evidence type="ECO:0000259" key="12">
    <source>
        <dbReference type="PROSITE" id="PS50929"/>
    </source>
</evidence>
<reference evidence="13 14" key="1">
    <citation type="submission" date="2018-07" db="EMBL/GenBank/DDBJ databases">
        <title>Genomic Encyclopedia of Type Strains, Phase IV (KMG-IV): sequencing the most valuable type-strain genomes for metagenomic binning, comparative biology and taxonomic classification.</title>
        <authorList>
            <person name="Goeker M."/>
        </authorList>
    </citation>
    <scope>NUCLEOTIDE SEQUENCE [LARGE SCALE GENOMIC DNA]</scope>
    <source>
        <strain evidence="13 14">DSM 100911</strain>
    </source>
</reference>
<keyword evidence="8 10" id="KW-0472">Membrane</keyword>